<feature type="chain" id="PRO_5003003779" description="Evasin" evidence="7">
    <location>
        <begin position="19"/>
        <end position="107"/>
    </location>
</feature>
<protein>
    <recommendedName>
        <fullName evidence="6">Evasin</fullName>
    </recommendedName>
</protein>
<evidence type="ECO:0000256" key="1">
    <source>
        <dbReference type="ARBA" id="ARBA00004613"/>
    </source>
</evidence>
<dbReference type="InterPro" id="IPR045797">
    <property type="entry name" value="EVA_Class_A"/>
</dbReference>
<keyword evidence="3 6" id="KW-0732">Signal</keyword>
<keyword evidence="4 6" id="KW-1015">Disulfide bond</keyword>
<dbReference type="Pfam" id="PF19429">
    <property type="entry name" value="EVA_Class_A"/>
    <property type="match status" value="1"/>
</dbReference>
<evidence type="ECO:0000256" key="5">
    <source>
        <dbReference type="ARBA" id="ARBA00023180"/>
    </source>
</evidence>
<reference evidence="8" key="1">
    <citation type="journal article" date="2010" name="BMC Genomics">
        <title>An insight into the sialotranscriptome of the brown dog tick, Rhipicephalus sanguineus.</title>
        <authorList>
            <person name="Anatriello E."/>
            <person name="Ribeiro J.M."/>
            <person name="de Miranda-Santos I.K."/>
            <person name="Brandao L.G."/>
            <person name="Anderson J.M."/>
            <person name="Valenzuela J.G."/>
            <person name="Maruyama S.R."/>
            <person name="Silva J.S."/>
            <person name="Ferreira B.R."/>
        </authorList>
    </citation>
    <scope>NUCLEOTIDE SEQUENCE</scope>
    <source>
        <tissue evidence="8">Salivary glands</tissue>
    </source>
</reference>
<evidence type="ECO:0000256" key="7">
    <source>
        <dbReference type="SAM" id="SignalP"/>
    </source>
</evidence>
<evidence type="ECO:0000256" key="4">
    <source>
        <dbReference type="ARBA" id="ARBA00023157"/>
    </source>
</evidence>
<proteinExistence type="evidence at transcript level"/>
<evidence type="ECO:0000256" key="6">
    <source>
        <dbReference type="RuleBase" id="RU369006"/>
    </source>
</evidence>
<comment type="subcellular location">
    <subcellularLocation>
        <location evidence="1 6">Secreted</location>
    </subcellularLocation>
</comment>
<dbReference type="GO" id="GO:0005576">
    <property type="term" value="C:extracellular region"/>
    <property type="evidence" value="ECO:0007669"/>
    <property type="project" value="UniProtKB-SubCell"/>
</dbReference>
<comment type="function">
    <text evidence="6">Salivary chemokine-binding protein which binds to host chemokines.</text>
</comment>
<evidence type="ECO:0000256" key="2">
    <source>
        <dbReference type="ARBA" id="ARBA00022525"/>
    </source>
</evidence>
<keyword evidence="2 6" id="KW-0964">Secreted</keyword>
<feature type="signal peptide" evidence="7">
    <location>
        <begin position="1"/>
        <end position="18"/>
    </location>
</feature>
<dbReference type="Gene3D" id="2.30.130.100">
    <property type="match status" value="1"/>
</dbReference>
<organism evidence="8">
    <name type="scientific">Rhipicephalus sanguineus</name>
    <name type="common">Brown dog tick</name>
    <name type="synonym">Ixodes sanguineus</name>
    <dbReference type="NCBI Taxonomy" id="34632"/>
    <lineage>
        <taxon>Eukaryota</taxon>
        <taxon>Metazoa</taxon>
        <taxon>Ecdysozoa</taxon>
        <taxon>Arthropoda</taxon>
        <taxon>Chelicerata</taxon>
        <taxon>Arachnida</taxon>
        <taxon>Acari</taxon>
        <taxon>Parasitiformes</taxon>
        <taxon>Ixodida</taxon>
        <taxon>Ixodoidea</taxon>
        <taxon>Ixodidae</taxon>
        <taxon>Rhipicephalinae</taxon>
        <taxon>Rhipicephalus</taxon>
        <taxon>Rhipicephalus</taxon>
    </lineage>
</organism>
<dbReference type="AlphaFoldDB" id="C9W1C3"/>
<reference evidence="8" key="2">
    <citation type="journal article" date="2013" name="Ticks Tick Borne Dis.">
        <title>Proteome of Rhipicephalus sanguineus tick saliva induced by the secretagogues pilocarpine and dopamine.</title>
        <authorList>
            <person name="Oliveira C.J."/>
            <person name="Anatriello E."/>
            <person name="de Miranda-Santos I.K."/>
            <person name="Francischetti I.M."/>
            <person name="Sa-Nunes A."/>
            <person name="Ferreira B.R."/>
            <person name="Ribeiro J.M."/>
        </authorList>
    </citation>
    <scope>NUCLEOTIDE SEQUENCE</scope>
    <source>
        <tissue evidence="8">Salivary glands</tissue>
    </source>
</reference>
<dbReference type="GO" id="GO:0019957">
    <property type="term" value="F:C-C chemokine binding"/>
    <property type="evidence" value="ECO:0007669"/>
    <property type="project" value="InterPro"/>
</dbReference>
<accession>C9W1C3</accession>
<dbReference type="EMBL" id="EZ406071">
    <property type="protein sequence ID" value="ACX53870.1"/>
    <property type="molecule type" value="mRNA"/>
</dbReference>
<evidence type="ECO:0000313" key="8">
    <source>
        <dbReference type="EMBL" id="ACX53870.1"/>
    </source>
</evidence>
<keyword evidence="5 6" id="KW-0325">Glycoprotein</keyword>
<name>C9W1C3_RHISA</name>
<sequence length="107" mass="11920">MAFKYWFVFAAVLYDAEENEDDSSDYYDASPMNCSSMSVNSTMGWLSMNCTMSCNGTTFPLSNSTHCFHSYTNLTVQSRMETMTYNCSVGTCSNGTCVENGTTTTCW</sequence>
<evidence type="ECO:0000256" key="3">
    <source>
        <dbReference type="ARBA" id="ARBA00022729"/>
    </source>
</evidence>